<evidence type="ECO:0000313" key="2">
    <source>
        <dbReference type="Proteomes" id="UP000001861"/>
    </source>
</evidence>
<comment type="caution">
    <text evidence="1">The sequence shown here is derived from an EMBL/GenBank/DDBJ whole genome shotgun (WGS) entry which is preliminary data.</text>
</comment>
<dbReference type="VEuPathDB" id="FungiDB:CC1G_08245"/>
<name>A8P7K0_COPC7</name>
<dbReference type="KEGG" id="cci:CC1G_08245"/>
<sequence length="490" mass="55270">MVKGIEGALTPGQSVFQQRSLKSWRLENAVQPPHSLIIQTMDQQVSARARSPVELQSLSVELFIVFVALANSGPNGISVFDVTEYMLATRQSYNLLFSIPALWTQVYSTLSNPNNVVDLLTGMGRAIRYSGELPLTLRLKIDTEITRDHLNSITRHIFVSGSKWQHMYVTFRAQSPEFCVQNWIPQLWKVTRDANPTTTPFTNVRTLSLDALARAAIGFRGQRARCDVGSWPLWQLFPNLRRLLLLSLDFGSVRMLTTQLAISSLQELTLSGYFYESVPYMVRELLANTPQLKMLRLSVREETIYPASDWTLKPLRHAALEELHLIGNLDFIVRQLRPLECPSLSRLCLGNFARGDASGSSIVAEVSAMVTRSLCQLETLELDWFDMPSYDMVRLLIGLPRLRSVKLCFRDMQPNDSLFATLFRMSADASFLQQMDSFQVLSNMVPFESSSLVESFAKFVEDPRRGGDGPFAPLRVATLKLGNNLVYSLS</sequence>
<dbReference type="InterPro" id="IPR032675">
    <property type="entry name" value="LRR_dom_sf"/>
</dbReference>
<dbReference type="GeneID" id="6015991"/>
<accession>A8P7K0</accession>
<evidence type="ECO:0000313" key="1">
    <source>
        <dbReference type="EMBL" id="EAU82494.1"/>
    </source>
</evidence>
<gene>
    <name evidence="1" type="ORF">CC1G_08245</name>
</gene>
<dbReference type="AlphaFoldDB" id="A8P7K0"/>
<dbReference type="EMBL" id="AACS02000005">
    <property type="protein sequence ID" value="EAU82494.1"/>
    <property type="molecule type" value="Genomic_DNA"/>
</dbReference>
<dbReference type="Proteomes" id="UP000001861">
    <property type="component" value="Unassembled WGS sequence"/>
</dbReference>
<dbReference type="SUPFAM" id="SSF52047">
    <property type="entry name" value="RNI-like"/>
    <property type="match status" value="1"/>
</dbReference>
<reference evidence="1 2" key="1">
    <citation type="journal article" date="2010" name="Proc. Natl. Acad. Sci. U.S.A.">
        <title>Insights into evolution of multicellular fungi from the assembled chromosomes of the mushroom Coprinopsis cinerea (Coprinus cinereus).</title>
        <authorList>
            <person name="Stajich J.E."/>
            <person name="Wilke S.K."/>
            <person name="Ahren D."/>
            <person name="Au C.H."/>
            <person name="Birren B.W."/>
            <person name="Borodovsky M."/>
            <person name="Burns C."/>
            <person name="Canback B."/>
            <person name="Casselton L.A."/>
            <person name="Cheng C.K."/>
            <person name="Deng J."/>
            <person name="Dietrich F.S."/>
            <person name="Fargo D.C."/>
            <person name="Farman M.L."/>
            <person name="Gathman A.C."/>
            <person name="Goldberg J."/>
            <person name="Guigo R."/>
            <person name="Hoegger P.J."/>
            <person name="Hooker J.B."/>
            <person name="Huggins A."/>
            <person name="James T.Y."/>
            <person name="Kamada T."/>
            <person name="Kilaru S."/>
            <person name="Kodira C."/>
            <person name="Kues U."/>
            <person name="Kupfer D."/>
            <person name="Kwan H.S."/>
            <person name="Lomsadze A."/>
            <person name="Li W."/>
            <person name="Lilly W.W."/>
            <person name="Ma L.J."/>
            <person name="Mackey A.J."/>
            <person name="Manning G."/>
            <person name="Martin F."/>
            <person name="Muraguchi H."/>
            <person name="Natvig D.O."/>
            <person name="Palmerini H."/>
            <person name="Ramesh M.A."/>
            <person name="Rehmeyer C.J."/>
            <person name="Roe B.A."/>
            <person name="Shenoy N."/>
            <person name="Stanke M."/>
            <person name="Ter-Hovhannisyan V."/>
            <person name="Tunlid A."/>
            <person name="Velagapudi R."/>
            <person name="Vision T.J."/>
            <person name="Zeng Q."/>
            <person name="Zolan M.E."/>
            <person name="Pukkila P.J."/>
        </authorList>
    </citation>
    <scope>NUCLEOTIDE SEQUENCE [LARGE SCALE GENOMIC DNA]</scope>
    <source>
        <strain evidence="2">Okayama-7 / 130 / ATCC MYA-4618 / FGSC 9003</strain>
    </source>
</reference>
<dbReference type="RefSeq" id="XP_001839378.1">
    <property type="nucleotide sequence ID" value="XM_001839326.1"/>
</dbReference>
<dbReference type="InParanoid" id="A8P7K0"/>
<dbReference type="Gene3D" id="3.80.10.10">
    <property type="entry name" value="Ribonuclease Inhibitor"/>
    <property type="match status" value="1"/>
</dbReference>
<organism evidence="1 2">
    <name type="scientific">Coprinopsis cinerea (strain Okayama-7 / 130 / ATCC MYA-4618 / FGSC 9003)</name>
    <name type="common">Inky cap fungus</name>
    <name type="synonym">Hormographiella aspergillata</name>
    <dbReference type="NCBI Taxonomy" id="240176"/>
    <lineage>
        <taxon>Eukaryota</taxon>
        <taxon>Fungi</taxon>
        <taxon>Dikarya</taxon>
        <taxon>Basidiomycota</taxon>
        <taxon>Agaricomycotina</taxon>
        <taxon>Agaricomycetes</taxon>
        <taxon>Agaricomycetidae</taxon>
        <taxon>Agaricales</taxon>
        <taxon>Agaricineae</taxon>
        <taxon>Psathyrellaceae</taxon>
        <taxon>Coprinopsis</taxon>
    </lineage>
</organism>
<keyword evidence="2" id="KW-1185">Reference proteome</keyword>
<protein>
    <recommendedName>
        <fullName evidence="3">F-box domain-containing protein</fullName>
    </recommendedName>
</protein>
<evidence type="ECO:0008006" key="3">
    <source>
        <dbReference type="Google" id="ProtNLM"/>
    </source>
</evidence>
<proteinExistence type="predicted"/>